<dbReference type="InterPro" id="IPR011598">
    <property type="entry name" value="bHLH_dom"/>
</dbReference>
<dbReference type="InterPro" id="IPR002912">
    <property type="entry name" value="ACT_dom"/>
</dbReference>
<dbReference type="GO" id="GO:0046983">
    <property type="term" value="F:protein dimerization activity"/>
    <property type="evidence" value="ECO:0007669"/>
    <property type="project" value="InterPro"/>
</dbReference>
<sequence>MENMENVGDEQTYYLETLFSLQNQEHSWYYDSTSPNGAAYSSASKNLVSERKRRKQLNQRLLSLRSVVPNITKLDKPSIIKDAIDYIQQLQEQEQLAKTQIEIMEMDNNNNPDTEEQPPLPLLLGSHNTNVFNSSSSPIQLLQHKVSPMRDNTLLVNITCAKRPGTIVKLCQLFESFNLKIITANITALPGTLLNSTLFIETDEREKERLKMQIETAIAAVIDPQSQMMR</sequence>
<evidence type="ECO:0000256" key="4">
    <source>
        <dbReference type="ARBA" id="ARBA00023163"/>
    </source>
</evidence>
<keyword evidence="4" id="KW-0804">Transcription</keyword>
<dbReference type="GO" id="GO:0043565">
    <property type="term" value="F:sequence-specific DNA binding"/>
    <property type="evidence" value="ECO:0007669"/>
    <property type="project" value="TreeGrafter"/>
</dbReference>
<dbReference type="PROSITE" id="PS50888">
    <property type="entry name" value="BHLH"/>
    <property type="match status" value="1"/>
</dbReference>
<evidence type="ECO:0000259" key="7">
    <source>
        <dbReference type="PROSITE" id="PS51671"/>
    </source>
</evidence>
<dbReference type="Proteomes" id="UP000436088">
    <property type="component" value="Unassembled WGS sequence"/>
</dbReference>
<proteinExistence type="predicted"/>
<feature type="domain" description="ACT" evidence="7">
    <location>
        <begin position="155"/>
        <end position="229"/>
    </location>
</feature>
<feature type="domain" description="BHLH" evidence="6">
    <location>
        <begin position="41"/>
        <end position="90"/>
    </location>
</feature>
<evidence type="ECO:0008006" key="10">
    <source>
        <dbReference type="Google" id="ProtNLM"/>
    </source>
</evidence>
<protein>
    <recommendedName>
        <fullName evidence="10">Transcription factor bHLH35</fullName>
    </recommendedName>
</protein>
<dbReference type="SUPFAM" id="SSF47459">
    <property type="entry name" value="HLH, helix-loop-helix DNA-binding domain"/>
    <property type="match status" value="1"/>
</dbReference>
<dbReference type="GO" id="GO:0005634">
    <property type="term" value="C:nucleus"/>
    <property type="evidence" value="ECO:0007669"/>
    <property type="project" value="UniProtKB-SubCell"/>
</dbReference>
<name>A0A6A2Y6D2_HIBSY</name>
<comment type="caution">
    <text evidence="8">The sequence shown here is derived from an EMBL/GenBank/DDBJ whole genome shotgun (WGS) entry which is preliminary data.</text>
</comment>
<evidence type="ECO:0000313" key="8">
    <source>
        <dbReference type="EMBL" id="KAE8666197.1"/>
    </source>
</evidence>
<dbReference type="SMART" id="SM00353">
    <property type="entry name" value="HLH"/>
    <property type="match status" value="1"/>
</dbReference>
<evidence type="ECO:0000256" key="1">
    <source>
        <dbReference type="ARBA" id="ARBA00004123"/>
    </source>
</evidence>
<keyword evidence="3" id="KW-0238">DNA-binding</keyword>
<evidence type="ECO:0000313" key="9">
    <source>
        <dbReference type="Proteomes" id="UP000436088"/>
    </source>
</evidence>
<evidence type="ECO:0000259" key="6">
    <source>
        <dbReference type="PROSITE" id="PS50888"/>
    </source>
</evidence>
<dbReference type="GO" id="GO:0003700">
    <property type="term" value="F:DNA-binding transcription factor activity"/>
    <property type="evidence" value="ECO:0007669"/>
    <property type="project" value="TreeGrafter"/>
</dbReference>
<dbReference type="InterPro" id="IPR051358">
    <property type="entry name" value="TF_AMS/ICE1/BHLH6-like"/>
</dbReference>
<dbReference type="PANTHER" id="PTHR31945">
    <property type="entry name" value="TRANSCRIPTION FACTOR SCREAM2-RELATED"/>
    <property type="match status" value="1"/>
</dbReference>
<keyword evidence="5" id="KW-0539">Nucleus</keyword>
<organism evidence="8 9">
    <name type="scientific">Hibiscus syriacus</name>
    <name type="common">Rose of Sharon</name>
    <dbReference type="NCBI Taxonomy" id="106335"/>
    <lineage>
        <taxon>Eukaryota</taxon>
        <taxon>Viridiplantae</taxon>
        <taxon>Streptophyta</taxon>
        <taxon>Embryophyta</taxon>
        <taxon>Tracheophyta</taxon>
        <taxon>Spermatophyta</taxon>
        <taxon>Magnoliopsida</taxon>
        <taxon>eudicotyledons</taxon>
        <taxon>Gunneridae</taxon>
        <taxon>Pentapetalae</taxon>
        <taxon>rosids</taxon>
        <taxon>malvids</taxon>
        <taxon>Malvales</taxon>
        <taxon>Malvaceae</taxon>
        <taxon>Malvoideae</taxon>
        <taxon>Hibiscus</taxon>
    </lineage>
</organism>
<dbReference type="Pfam" id="PF22754">
    <property type="entry name" value="bHLH-TF_ACT-like_plant"/>
    <property type="match status" value="1"/>
</dbReference>
<dbReference type="PANTHER" id="PTHR31945:SF26">
    <property type="entry name" value="TRANSCRIPTION FACTOR BHLH35"/>
    <property type="match status" value="1"/>
</dbReference>
<evidence type="ECO:0000256" key="5">
    <source>
        <dbReference type="ARBA" id="ARBA00023242"/>
    </source>
</evidence>
<keyword evidence="2" id="KW-0805">Transcription regulation</keyword>
<dbReference type="Pfam" id="PF00010">
    <property type="entry name" value="HLH"/>
    <property type="match status" value="1"/>
</dbReference>
<gene>
    <name evidence="8" type="ORF">F3Y22_tig00112503pilonHSYRG00005</name>
</gene>
<dbReference type="Gene3D" id="4.10.280.10">
    <property type="entry name" value="Helix-loop-helix DNA-binding domain"/>
    <property type="match status" value="1"/>
</dbReference>
<dbReference type="PROSITE" id="PS51671">
    <property type="entry name" value="ACT"/>
    <property type="match status" value="1"/>
</dbReference>
<dbReference type="InterPro" id="IPR054502">
    <property type="entry name" value="bHLH-TF_ACT-like_plant"/>
</dbReference>
<evidence type="ECO:0000256" key="3">
    <source>
        <dbReference type="ARBA" id="ARBA00023125"/>
    </source>
</evidence>
<dbReference type="SUPFAM" id="SSF55021">
    <property type="entry name" value="ACT-like"/>
    <property type="match status" value="1"/>
</dbReference>
<dbReference type="InterPro" id="IPR045865">
    <property type="entry name" value="ACT-like_dom_sf"/>
</dbReference>
<reference evidence="8" key="1">
    <citation type="submission" date="2019-09" db="EMBL/GenBank/DDBJ databases">
        <title>Draft genome information of white flower Hibiscus syriacus.</title>
        <authorList>
            <person name="Kim Y.-M."/>
        </authorList>
    </citation>
    <scope>NUCLEOTIDE SEQUENCE [LARGE SCALE GENOMIC DNA]</scope>
    <source>
        <strain evidence="8">YM2019G1</strain>
    </source>
</reference>
<comment type="subcellular location">
    <subcellularLocation>
        <location evidence="1">Nucleus</location>
    </subcellularLocation>
</comment>
<keyword evidence="9" id="KW-1185">Reference proteome</keyword>
<accession>A0A6A2Y6D2</accession>
<dbReference type="EMBL" id="VEPZ02001598">
    <property type="protein sequence ID" value="KAE8666197.1"/>
    <property type="molecule type" value="Genomic_DNA"/>
</dbReference>
<dbReference type="AlphaFoldDB" id="A0A6A2Y6D2"/>
<dbReference type="InterPro" id="IPR036638">
    <property type="entry name" value="HLH_DNA-bd_sf"/>
</dbReference>
<evidence type="ECO:0000256" key="2">
    <source>
        <dbReference type="ARBA" id="ARBA00023015"/>
    </source>
</evidence>